<dbReference type="InterPro" id="IPR008462">
    <property type="entry name" value="CsbD"/>
</dbReference>
<organism evidence="3 4">
    <name type="scientific">Glaciimonas immobilis</name>
    <dbReference type="NCBI Taxonomy" id="728004"/>
    <lineage>
        <taxon>Bacteria</taxon>
        <taxon>Pseudomonadati</taxon>
        <taxon>Pseudomonadota</taxon>
        <taxon>Betaproteobacteria</taxon>
        <taxon>Burkholderiales</taxon>
        <taxon>Oxalobacteraceae</taxon>
        <taxon>Glaciimonas</taxon>
    </lineage>
</organism>
<dbReference type="AlphaFoldDB" id="A0A840RX22"/>
<dbReference type="Pfam" id="PF05532">
    <property type="entry name" value="CsbD"/>
    <property type="match status" value="1"/>
</dbReference>
<dbReference type="SUPFAM" id="SSF69047">
    <property type="entry name" value="Hypothetical protein YjbJ"/>
    <property type="match status" value="1"/>
</dbReference>
<dbReference type="RefSeq" id="WP_168057238.1">
    <property type="nucleotide sequence ID" value="NZ_JAAOZT010000017.1"/>
</dbReference>
<dbReference type="PANTHER" id="PTHR34977:SF1">
    <property type="entry name" value="UPF0337 PROTEIN YJBJ"/>
    <property type="match status" value="1"/>
</dbReference>
<dbReference type="PIRSF" id="PIRSF039008">
    <property type="entry name" value="YjbJ"/>
    <property type="match status" value="1"/>
</dbReference>
<dbReference type="InterPro" id="IPR050423">
    <property type="entry name" value="UPF0337_stress_rsp"/>
</dbReference>
<gene>
    <name evidence="3" type="ORF">HNR39_003600</name>
</gene>
<keyword evidence="4" id="KW-1185">Reference proteome</keyword>
<reference evidence="3 4" key="1">
    <citation type="submission" date="2020-08" db="EMBL/GenBank/DDBJ databases">
        <title>Genomic Encyclopedia of Type Strains, Phase IV (KMG-IV): sequencing the most valuable type-strain genomes for metagenomic binning, comparative biology and taxonomic classification.</title>
        <authorList>
            <person name="Goeker M."/>
        </authorList>
    </citation>
    <scope>NUCLEOTIDE SEQUENCE [LARGE SCALE GENOMIC DNA]</scope>
    <source>
        <strain evidence="3 4">DSM 23240</strain>
    </source>
</reference>
<dbReference type="PANTHER" id="PTHR34977">
    <property type="entry name" value="UPF0337 PROTEIN YJBJ"/>
    <property type="match status" value="1"/>
</dbReference>
<name>A0A840RX22_9BURK</name>
<dbReference type="Gene3D" id="1.10.1470.10">
    <property type="entry name" value="YjbJ"/>
    <property type="match status" value="1"/>
</dbReference>
<evidence type="ECO:0000256" key="1">
    <source>
        <dbReference type="ARBA" id="ARBA00009129"/>
    </source>
</evidence>
<feature type="domain" description="CsbD-like" evidence="2">
    <location>
        <begin position="4"/>
        <end position="56"/>
    </location>
</feature>
<dbReference type="EMBL" id="JACHHQ010000008">
    <property type="protein sequence ID" value="MBB5201742.1"/>
    <property type="molecule type" value="Genomic_DNA"/>
</dbReference>
<dbReference type="Proteomes" id="UP000571084">
    <property type="component" value="Unassembled WGS sequence"/>
</dbReference>
<dbReference type="InterPro" id="IPR036629">
    <property type="entry name" value="YjbJ_sf"/>
</dbReference>
<proteinExistence type="inferred from homology"/>
<comment type="caution">
    <text evidence="3">The sequence shown here is derived from an EMBL/GenBank/DDBJ whole genome shotgun (WGS) entry which is preliminary data.</text>
</comment>
<protein>
    <submittedName>
        <fullName evidence="3">Uncharacterized protein YjbJ (UPF0337 family)</fullName>
    </submittedName>
</protein>
<evidence type="ECO:0000313" key="4">
    <source>
        <dbReference type="Proteomes" id="UP000571084"/>
    </source>
</evidence>
<evidence type="ECO:0000259" key="2">
    <source>
        <dbReference type="Pfam" id="PF05532"/>
    </source>
</evidence>
<dbReference type="InterPro" id="IPR026042">
    <property type="entry name" value="YjbJ"/>
</dbReference>
<sequence length="70" mass="8278">MNWDIIEGNWKQIKGQVKQQWGRLTDDHIDMIAGKRDDLSGKIQEAYGVNKDEAEKQIRAFEESRKDYRP</sequence>
<accession>A0A840RX22</accession>
<comment type="similarity">
    <text evidence="1">Belongs to the UPF0337 (CsbD) family.</text>
</comment>
<evidence type="ECO:0000313" key="3">
    <source>
        <dbReference type="EMBL" id="MBB5201742.1"/>
    </source>
</evidence>